<dbReference type="EMBL" id="CM029037">
    <property type="protein sequence ID" value="KAG2658586.1"/>
    <property type="molecule type" value="Genomic_DNA"/>
</dbReference>
<proteinExistence type="predicted"/>
<gene>
    <name evidence="2" type="ORF">PVAP13_1KG242005</name>
</gene>
<dbReference type="AlphaFoldDB" id="A0A8T0XKT5"/>
<protein>
    <submittedName>
        <fullName evidence="2">Uncharacterized protein</fullName>
    </submittedName>
</protein>
<dbReference type="Proteomes" id="UP000823388">
    <property type="component" value="Chromosome 1K"/>
</dbReference>
<comment type="caution">
    <text evidence="2">The sequence shown here is derived from an EMBL/GenBank/DDBJ whole genome shotgun (WGS) entry which is preliminary data.</text>
</comment>
<feature type="compositionally biased region" description="Basic and acidic residues" evidence="1">
    <location>
        <begin position="18"/>
        <end position="41"/>
    </location>
</feature>
<reference evidence="2" key="1">
    <citation type="submission" date="2020-05" db="EMBL/GenBank/DDBJ databases">
        <title>WGS assembly of Panicum virgatum.</title>
        <authorList>
            <person name="Lovell J.T."/>
            <person name="Jenkins J."/>
            <person name="Shu S."/>
            <person name="Juenger T.E."/>
            <person name="Schmutz J."/>
        </authorList>
    </citation>
    <scope>NUCLEOTIDE SEQUENCE</scope>
    <source>
        <strain evidence="2">AP13</strain>
    </source>
</reference>
<sequence length="81" mass="9401">MHPPPIKVVAGRSKTERHKGGNDNKRKKEQHQPHICKEYGHHGHKCKKGSKEDIEAMKVDHHKEEKRYKHCQSKFHCAMGG</sequence>
<keyword evidence="3" id="KW-1185">Reference proteome</keyword>
<name>A0A8T0XKT5_PANVG</name>
<accession>A0A8T0XKT5</accession>
<evidence type="ECO:0000313" key="2">
    <source>
        <dbReference type="EMBL" id="KAG2658586.1"/>
    </source>
</evidence>
<evidence type="ECO:0000256" key="1">
    <source>
        <dbReference type="SAM" id="MobiDB-lite"/>
    </source>
</evidence>
<evidence type="ECO:0000313" key="3">
    <source>
        <dbReference type="Proteomes" id="UP000823388"/>
    </source>
</evidence>
<organism evidence="2 3">
    <name type="scientific">Panicum virgatum</name>
    <name type="common">Blackwell switchgrass</name>
    <dbReference type="NCBI Taxonomy" id="38727"/>
    <lineage>
        <taxon>Eukaryota</taxon>
        <taxon>Viridiplantae</taxon>
        <taxon>Streptophyta</taxon>
        <taxon>Embryophyta</taxon>
        <taxon>Tracheophyta</taxon>
        <taxon>Spermatophyta</taxon>
        <taxon>Magnoliopsida</taxon>
        <taxon>Liliopsida</taxon>
        <taxon>Poales</taxon>
        <taxon>Poaceae</taxon>
        <taxon>PACMAD clade</taxon>
        <taxon>Panicoideae</taxon>
        <taxon>Panicodae</taxon>
        <taxon>Paniceae</taxon>
        <taxon>Panicinae</taxon>
        <taxon>Panicum</taxon>
        <taxon>Panicum sect. Hiantes</taxon>
    </lineage>
</organism>
<feature type="region of interest" description="Disordered" evidence="1">
    <location>
        <begin position="1"/>
        <end position="48"/>
    </location>
</feature>